<name>A0ABV6HGN3_9SPHI</name>
<keyword evidence="8" id="KW-0175">Coiled coil</keyword>
<feature type="domain" description="Histidine kinase/HSP90-like ATPase" evidence="10">
    <location>
        <begin position="179"/>
        <end position="276"/>
    </location>
</feature>
<evidence type="ECO:0000256" key="8">
    <source>
        <dbReference type="SAM" id="Coils"/>
    </source>
</evidence>
<comment type="caution">
    <text evidence="11">The sequence shown here is derived from an EMBL/GenBank/DDBJ whole genome shotgun (WGS) entry which is preliminary data.</text>
</comment>
<dbReference type="SMART" id="SM00387">
    <property type="entry name" value="HATPase_c"/>
    <property type="match status" value="1"/>
</dbReference>
<accession>A0ABV6HGN3</accession>
<keyword evidence="6 11" id="KW-0418">Kinase</keyword>
<evidence type="ECO:0000256" key="9">
    <source>
        <dbReference type="SAM" id="Phobius"/>
    </source>
</evidence>
<feature type="transmembrane region" description="Helical" evidence="9">
    <location>
        <begin position="20"/>
        <end position="46"/>
    </location>
</feature>
<dbReference type="InterPro" id="IPR011495">
    <property type="entry name" value="Sig_transdc_His_kin_sub2_dim/P"/>
</dbReference>
<evidence type="ECO:0000256" key="3">
    <source>
        <dbReference type="ARBA" id="ARBA00022553"/>
    </source>
</evidence>
<dbReference type="EMBL" id="JBHLWO010000001">
    <property type="protein sequence ID" value="MFC0318027.1"/>
    <property type="molecule type" value="Genomic_DNA"/>
</dbReference>
<reference evidence="11 12" key="1">
    <citation type="submission" date="2024-09" db="EMBL/GenBank/DDBJ databases">
        <authorList>
            <person name="Sun Q."/>
            <person name="Mori K."/>
        </authorList>
    </citation>
    <scope>NUCLEOTIDE SEQUENCE [LARGE SCALE GENOMIC DNA]</scope>
    <source>
        <strain evidence="11 12">CCM 7765</strain>
    </source>
</reference>
<keyword evidence="9" id="KW-0472">Membrane</keyword>
<organism evidence="11 12">
    <name type="scientific">Olivibacter oleidegradans</name>
    <dbReference type="NCBI Taxonomy" id="760123"/>
    <lineage>
        <taxon>Bacteria</taxon>
        <taxon>Pseudomonadati</taxon>
        <taxon>Bacteroidota</taxon>
        <taxon>Sphingobacteriia</taxon>
        <taxon>Sphingobacteriales</taxon>
        <taxon>Sphingobacteriaceae</taxon>
        <taxon>Olivibacter</taxon>
    </lineage>
</organism>
<dbReference type="Pfam" id="PF07568">
    <property type="entry name" value="HisKA_2"/>
    <property type="match status" value="1"/>
</dbReference>
<keyword evidence="9" id="KW-0812">Transmembrane</keyword>
<gene>
    <name evidence="11" type="ORF">ACFFI0_06890</name>
</gene>
<dbReference type="EC" id="2.7.13.3" evidence="2"/>
<dbReference type="InterPro" id="IPR003594">
    <property type="entry name" value="HATPase_dom"/>
</dbReference>
<evidence type="ECO:0000313" key="11">
    <source>
        <dbReference type="EMBL" id="MFC0318027.1"/>
    </source>
</evidence>
<sequence>MIPFLISDIPKKPIPMRMKGMFALLDAGFFGILGIVLTVVSIFFISRHKNRQRIHRLKREYAELDERYQALRNKTESHELFINETHHRVKNNLQFASSLLNMHIRTSKHPEVKKALHDSAVRLQSMLLVHQKLYTDNLHDTIDLANYTKDLVHYIVKSYSGQEQIQKKINICAAKVKTDVIIPYGLLITELITNSIKYARQEDEHLQVTIQVTPTEAGYYRLYYSDNGPGISSGINWEQTGTMGLRLLTNLTKQLQGTIHYEFNEASIFKINFRST</sequence>
<keyword evidence="4 11" id="KW-0808">Transferase</keyword>
<evidence type="ECO:0000256" key="6">
    <source>
        <dbReference type="ARBA" id="ARBA00022777"/>
    </source>
</evidence>
<evidence type="ECO:0000259" key="10">
    <source>
        <dbReference type="SMART" id="SM00387"/>
    </source>
</evidence>
<dbReference type="Gene3D" id="3.30.450.20">
    <property type="entry name" value="PAS domain"/>
    <property type="match status" value="1"/>
</dbReference>
<evidence type="ECO:0000256" key="7">
    <source>
        <dbReference type="ARBA" id="ARBA00022840"/>
    </source>
</evidence>
<keyword evidence="7" id="KW-0067">ATP-binding</keyword>
<evidence type="ECO:0000256" key="5">
    <source>
        <dbReference type="ARBA" id="ARBA00022741"/>
    </source>
</evidence>
<dbReference type="PANTHER" id="PTHR41523:SF8">
    <property type="entry name" value="ETHYLENE RESPONSE SENSOR PROTEIN"/>
    <property type="match status" value="1"/>
</dbReference>
<dbReference type="Gene3D" id="3.30.565.10">
    <property type="entry name" value="Histidine kinase-like ATPase, C-terminal domain"/>
    <property type="match status" value="1"/>
</dbReference>
<evidence type="ECO:0000256" key="1">
    <source>
        <dbReference type="ARBA" id="ARBA00000085"/>
    </source>
</evidence>
<dbReference type="Pfam" id="PF02518">
    <property type="entry name" value="HATPase_c"/>
    <property type="match status" value="1"/>
</dbReference>
<evidence type="ECO:0000256" key="2">
    <source>
        <dbReference type="ARBA" id="ARBA00012438"/>
    </source>
</evidence>
<keyword evidence="3" id="KW-0597">Phosphoprotein</keyword>
<dbReference type="GO" id="GO:0004673">
    <property type="term" value="F:protein histidine kinase activity"/>
    <property type="evidence" value="ECO:0007669"/>
    <property type="project" value="UniProtKB-EC"/>
</dbReference>
<keyword evidence="9" id="KW-1133">Transmembrane helix</keyword>
<evidence type="ECO:0000313" key="12">
    <source>
        <dbReference type="Proteomes" id="UP001589774"/>
    </source>
</evidence>
<dbReference type="PANTHER" id="PTHR41523">
    <property type="entry name" value="TWO-COMPONENT SYSTEM SENSOR PROTEIN"/>
    <property type="match status" value="1"/>
</dbReference>
<keyword evidence="5" id="KW-0547">Nucleotide-binding</keyword>
<comment type="catalytic activity">
    <reaction evidence="1">
        <text>ATP + protein L-histidine = ADP + protein N-phospho-L-histidine.</text>
        <dbReference type="EC" id="2.7.13.3"/>
    </reaction>
</comment>
<dbReference type="RefSeq" id="WP_130856126.1">
    <property type="nucleotide sequence ID" value="NZ_JBHLWO010000001.1"/>
</dbReference>
<keyword evidence="12" id="KW-1185">Reference proteome</keyword>
<dbReference type="Proteomes" id="UP001589774">
    <property type="component" value="Unassembled WGS sequence"/>
</dbReference>
<dbReference type="SUPFAM" id="SSF55874">
    <property type="entry name" value="ATPase domain of HSP90 chaperone/DNA topoisomerase II/histidine kinase"/>
    <property type="match status" value="1"/>
</dbReference>
<dbReference type="InterPro" id="IPR036890">
    <property type="entry name" value="HATPase_C_sf"/>
</dbReference>
<proteinExistence type="predicted"/>
<evidence type="ECO:0000256" key="4">
    <source>
        <dbReference type="ARBA" id="ARBA00022679"/>
    </source>
</evidence>
<feature type="coiled-coil region" evidence="8">
    <location>
        <begin position="47"/>
        <end position="74"/>
    </location>
</feature>
<protein>
    <recommendedName>
        <fullName evidence="2">histidine kinase</fullName>
        <ecNumber evidence="2">2.7.13.3</ecNumber>
    </recommendedName>
</protein>